<name>A0A1H8D3F1_9ACTN</name>
<gene>
    <name evidence="2" type="ORF">SAMN05660976_06628</name>
</gene>
<keyword evidence="1" id="KW-0472">Membrane</keyword>
<keyword evidence="1" id="KW-0812">Transmembrane</keyword>
<proteinExistence type="predicted"/>
<dbReference type="Pfam" id="PF09852">
    <property type="entry name" value="DUF2079"/>
    <property type="match status" value="1"/>
</dbReference>
<dbReference type="STRING" id="46177.SAMN05660976_06628"/>
<dbReference type="AlphaFoldDB" id="A0A1H8D3F1"/>
<feature type="transmembrane region" description="Helical" evidence="1">
    <location>
        <begin position="211"/>
        <end position="231"/>
    </location>
</feature>
<dbReference type="OrthoDB" id="5240834at2"/>
<dbReference type="EMBL" id="FOBF01000020">
    <property type="protein sequence ID" value="SEN01057.1"/>
    <property type="molecule type" value="Genomic_DNA"/>
</dbReference>
<feature type="transmembrane region" description="Helical" evidence="1">
    <location>
        <begin position="361"/>
        <end position="383"/>
    </location>
</feature>
<feature type="transmembrane region" description="Helical" evidence="1">
    <location>
        <begin position="178"/>
        <end position="205"/>
    </location>
</feature>
<keyword evidence="3" id="KW-1185">Reference proteome</keyword>
<feature type="transmembrane region" description="Helical" evidence="1">
    <location>
        <begin position="322"/>
        <end position="341"/>
    </location>
</feature>
<dbReference type="Proteomes" id="UP000198953">
    <property type="component" value="Unassembled WGS sequence"/>
</dbReference>
<evidence type="ECO:0000256" key="1">
    <source>
        <dbReference type="SAM" id="Phobius"/>
    </source>
</evidence>
<reference evidence="2 3" key="1">
    <citation type="submission" date="2016-10" db="EMBL/GenBank/DDBJ databases">
        <authorList>
            <person name="de Groot N.N."/>
        </authorList>
    </citation>
    <scope>NUCLEOTIDE SEQUENCE [LARGE SCALE GENOMIC DNA]</scope>
    <source>
        <strain evidence="2 3">DSM 43357</strain>
    </source>
</reference>
<keyword evidence="1" id="KW-1133">Transmembrane helix</keyword>
<feature type="transmembrane region" description="Helical" evidence="1">
    <location>
        <begin position="125"/>
        <end position="144"/>
    </location>
</feature>
<accession>A0A1H8D3F1</accession>
<feature type="transmembrane region" description="Helical" evidence="1">
    <location>
        <begin position="102"/>
        <end position="120"/>
    </location>
</feature>
<sequence length="498" mass="54161">MPSRRPLERLPHRYLLGALTAIAFAAYSTLGLVEFYTFRTGIYDLVIFDQGVRGYANFDAPLSFVKGNWQELGSAFSLLGDHFSPILASLAPLYWIHDGPETLIVAQAALFSAAAVPFWVYVRRALGAGAAYPVAIAYVLSWPIAEAVNFHFHEYAFVPLITAVLFERIQAGRRWHALAAAGALLLVKEDMAIFVIGLGAGLLFLPEWRRVGAGVLAGGAGYLCLATYVIMPAFGSDPGRYWYYTGWGDGPGEAIRGLVSRPLDILRVLATPDTKLWTLLLLFAPLCFLPLLSPYVLAPLALLAERMLATDPGAAGWWGTRYHYNAAIVMALFCAAVDGAVRLRRATQGRQLPRLLPSRTIVAAVTVVTAVSIVPFFALGKLLTPSWYTAGPRSAAAAEAMRRIPDGVLVEAANAVGPNMSARTKVVAWAAKTAARPERAPWILADLQGRQPHFASLQAQAEDVESLLRRGYREVFSREGYHVLFDPASPLSTPPANR</sequence>
<organism evidence="2 3">
    <name type="scientific">Nonomuraea pusilla</name>
    <dbReference type="NCBI Taxonomy" id="46177"/>
    <lineage>
        <taxon>Bacteria</taxon>
        <taxon>Bacillati</taxon>
        <taxon>Actinomycetota</taxon>
        <taxon>Actinomycetes</taxon>
        <taxon>Streptosporangiales</taxon>
        <taxon>Streptosporangiaceae</taxon>
        <taxon>Nonomuraea</taxon>
    </lineage>
</organism>
<protein>
    <submittedName>
        <fullName evidence="2">Uncharacterized membrane protein</fullName>
    </submittedName>
</protein>
<dbReference type="InterPro" id="IPR018650">
    <property type="entry name" value="STSV1_Orf64"/>
</dbReference>
<evidence type="ECO:0000313" key="3">
    <source>
        <dbReference type="Proteomes" id="UP000198953"/>
    </source>
</evidence>
<feature type="transmembrane region" description="Helical" evidence="1">
    <location>
        <begin position="276"/>
        <end position="302"/>
    </location>
</feature>
<evidence type="ECO:0000313" key="2">
    <source>
        <dbReference type="EMBL" id="SEN01057.1"/>
    </source>
</evidence>